<reference evidence="2" key="1">
    <citation type="journal article" date="2015" name="Nature">
        <title>Complex archaea that bridge the gap between prokaryotes and eukaryotes.</title>
        <authorList>
            <person name="Spang A."/>
            <person name="Saw J.H."/>
            <person name="Jorgensen S.L."/>
            <person name="Zaremba-Niedzwiedzka K."/>
            <person name="Martijn J."/>
            <person name="Lind A.E."/>
            <person name="van Eijk R."/>
            <person name="Schleper C."/>
            <person name="Guy L."/>
            <person name="Ettema T.J."/>
        </authorList>
    </citation>
    <scope>NUCLEOTIDE SEQUENCE</scope>
</reference>
<dbReference type="EMBL" id="LAZR01000017">
    <property type="protein sequence ID" value="KKO05950.1"/>
    <property type="molecule type" value="Genomic_DNA"/>
</dbReference>
<comment type="caution">
    <text evidence="2">The sequence shown here is derived from an EMBL/GenBank/DDBJ whole genome shotgun (WGS) entry which is preliminary data.</text>
</comment>
<evidence type="ECO:0000256" key="1">
    <source>
        <dbReference type="SAM" id="Phobius"/>
    </source>
</evidence>
<gene>
    <name evidence="2" type="ORF">LCGC14_0069620</name>
</gene>
<evidence type="ECO:0000313" key="2">
    <source>
        <dbReference type="EMBL" id="KKO05950.1"/>
    </source>
</evidence>
<keyword evidence="1" id="KW-0812">Transmembrane</keyword>
<keyword evidence="1" id="KW-1133">Transmembrane helix</keyword>
<protein>
    <submittedName>
        <fullName evidence="2">Uncharacterized protein</fullName>
    </submittedName>
</protein>
<organism evidence="2">
    <name type="scientific">marine sediment metagenome</name>
    <dbReference type="NCBI Taxonomy" id="412755"/>
    <lineage>
        <taxon>unclassified sequences</taxon>
        <taxon>metagenomes</taxon>
        <taxon>ecological metagenomes</taxon>
    </lineage>
</organism>
<name>A0A0F9VPH2_9ZZZZ</name>
<accession>A0A0F9VPH2</accession>
<keyword evidence="1" id="KW-0472">Membrane</keyword>
<feature type="transmembrane region" description="Helical" evidence="1">
    <location>
        <begin position="71"/>
        <end position="91"/>
    </location>
</feature>
<dbReference type="AlphaFoldDB" id="A0A0F9VPH2"/>
<sequence>MTMGYGGQPMKVIKTNRALLKKSRSFIELRKDYLDYSQETKLHFKELTDVERKMVRDKIRAQAKKDSIQEIGTYILSFAIVLGAFYAIYYLG</sequence>
<proteinExistence type="predicted"/>